<feature type="compositionally biased region" description="Low complexity" evidence="1">
    <location>
        <begin position="618"/>
        <end position="630"/>
    </location>
</feature>
<feature type="compositionally biased region" description="Polar residues" evidence="1">
    <location>
        <begin position="648"/>
        <end position="657"/>
    </location>
</feature>
<dbReference type="Proteomes" id="UP000245884">
    <property type="component" value="Unassembled WGS sequence"/>
</dbReference>
<feature type="compositionally biased region" description="Polar residues" evidence="1">
    <location>
        <begin position="277"/>
        <end position="292"/>
    </location>
</feature>
<evidence type="ECO:0000256" key="1">
    <source>
        <dbReference type="SAM" id="MobiDB-lite"/>
    </source>
</evidence>
<dbReference type="EMBL" id="KZ819663">
    <property type="protein sequence ID" value="PWN29555.1"/>
    <property type="molecule type" value="Genomic_DNA"/>
</dbReference>
<feature type="compositionally biased region" description="Polar residues" evidence="1">
    <location>
        <begin position="141"/>
        <end position="150"/>
    </location>
</feature>
<dbReference type="GeneID" id="37027285"/>
<name>A0A316V2A5_9BASI</name>
<proteinExistence type="predicted"/>
<feature type="compositionally biased region" description="Low complexity" evidence="1">
    <location>
        <begin position="337"/>
        <end position="352"/>
    </location>
</feature>
<feature type="region of interest" description="Disordered" evidence="1">
    <location>
        <begin position="558"/>
        <end position="657"/>
    </location>
</feature>
<organism evidence="2 3">
    <name type="scientific">Jaminaea rosea</name>
    <dbReference type="NCBI Taxonomy" id="1569628"/>
    <lineage>
        <taxon>Eukaryota</taxon>
        <taxon>Fungi</taxon>
        <taxon>Dikarya</taxon>
        <taxon>Basidiomycota</taxon>
        <taxon>Ustilaginomycotina</taxon>
        <taxon>Exobasidiomycetes</taxon>
        <taxon>Microstromatales</taxon>
        <taxon>Microstromatales incertae sedis</taxon>
        <taxon>Jaminaea</taxon>
    </lineage>
</organism>
<feature type="compositionally biased region" description="Acidic residues" evidence="1">
    <location>
        <begin position="123"/>
        <end position="140"/>
    </location>
</feature>
<feature type="region of interest" description="Disordered" evidence="1">
    <location>
        <begin position="1"/>
        <end position="363"/>
    </location>
</feature>
<feature type="compositionally biased region" description="Low complexity" evidence="1">
    <location>
        <begin position="151"/>
        <end position="179"/>
    </location>
</feature>
<feature type="compositionally biased region" description="Polar residues" evidence="1">
    <location>
        <begin position="577"/>
        <end position="605"/>
    </location>
</feature>
<feature type="compositionally biased region" description="Basic and acidic residues" evidence="1">
    <location>
        <begin position="606"/>
        <end position="617"/>
    </location>
</feature>
<evidence type="ECO:0000313" key="2">
    <source>
        <dbReference type="EMBL" id="PWN29555.1"/>
    </source>
</evidence>
<reference evidence="2 3" key="1">
    <citation type="journal article" date="2018" name="Mol. Biol. Evol.">
        <title>Broad Genomic Sampling Reveals a Smut Pathogenic Ancestry of the Fungal Clade Ustilaginomycotina.</title>
        <authorList>
            <person name="Kijpornyongpan T."/>
            <person name="Mondo S.J."/>
            <person name="Barry K."/>
            <person name="Sandor L."/>
            <person name="Lee J."/>
            <person name="Lipzen A."/>
            <person name="Pangilinan J."/>
            <person name="LaButti K."/>
            <person name="Hainaut M."/>
            <person name="Henrissat B."/>
            <person name="Grigoriev I.V."/>
            <person name="Spatafora J.W."/>
            <person name="Aime M.C."/>
        </authorList>
    </citation>
    <scope>NUCLEOTIDE SEQUENCE [LARGE SCALE GENOMIC DNA]</scope>
    <source>
        <strain evidence="2 3">MCA 5214</strain>
    </source>
</reference>
<evidence type="ECO:0000313" key="3">
    <source>
        <dbReference type="Proteomes" id="UP000245884"/>
    </source>
</evidence>
<dbReference type="AlphaFoldDB" id="A0A316V2A5"/>
<keyword evidence="3" id="KW-1185">Reference proteome</keyword>
<sequence length="657" mass="70929">MAFIQQGPRRSTRNSAAAPRGHEAPATLSASIATTDRDADWSIVFPGRVKDESNARKQSSSPHQGQDEGEDDQPTAVQRSTIARAASSATLAPLHDGTGSFGDVDAGAPSSSRVETFESALLLDDDAQSDLYFENDEDAESSATPPSLGTSSAREQSSSSVTRSRSRNFSHSSSAALSSPPFDQREFFGGDSNALSPEWSWQEDGNSRVLASSSAITDRSNRPVFFDSDSENDDAGPAYRQQGKASSPQDDSRYEADLAAAPFAISAGLHPRRPRRLQSSTATSEISGSQASAGFKRRHRRQHLADDDKGSVRSSKSRRSESYCGSNAPIVSRKKASSSSSSSRRVAPAQSAAPPPNSSLSKRQKATRLLARLFDVDNDVLDCVLEDQGPLAVSQEEQERASQMHRPWQAGFDHEREYPAPAAGFRELIDGRIVEDIDGEQKEIEATHNPILELATADWSNVQLPTSNDPLSSDEHHLSNPTLQGAIRHAFLHLCGPSSGGEGPTTTSSVILSSTVEALQGAMPYFVPFSWRLLMRVMKEWNGSNQTGADALSIEDQNVKGKDQQSEEQVLHRRQRQASIASTTGTASLTHNEVASLEDSTSGKTSSDKVEEWRERSSSTASLMTTTSSRMRGRARERRAVAGAEESTWTLATSSGE</sequence>
<dbReference type="OrthoDB" id="10668451at2759"/>
<accession>A0A316V2A5</accession>
<feature type="compositionally biased region" description="Basic and acidic residues" evidence="1">
    <location>
        <begin position="558"/>
        <end position="571"/>
    </location>
</feature>
<protein>
    <submittedName>
        <fullName evidence="2">Uncharacterized protein</fullName>
    </submittedName>
</protein>
<dbReference type="RefSeq" id="XP_025364167.1">
    <property type="nucleotide sequence ID" value="XM_025505462.1"/>
</dbReference>
<feature type="compositionally biased region" description="Polar residues" evidence="1">
    <location>
        <begin position="209"/>
        <end position="218"/>
    </location>
</feature>
<feature type="compositionally biased region" description="Low complexity" evidence="1">
    <location>
        <begin position="79"/>
        <end position="92"/>
    </location>
</feature>
<gene>
    <name evidence="2" type="ORF">BDZ90DRAFT_230423</name>
</gene>